<dbReference type="InterPro" id="IPR023213">
    <property type="entry name" value="CAT-like_dom_sf"/>
</dbReference>
<evidence type="ECO:0000313" key="3">
    <source>
        <dbReference type="EMBL" id="CAF1615923.1"/>
    </source>
</evidence>
<dbReference type="Proteomes" id="UP000676336">
    <property type="component" value="Unassembled WGS sequence"/>
</dbReference>
<dbReference type="GO" id="GO:0016747">
    <property type="term" value="F:acyltransferase activity, transferring groups other than amino-acyl groups"/>
    <property type="evidence" value="ECO:0007669"/>
    <property type="project" value="TreeGrafter"/>
</dbReference>
<dbReference type="Proteomes" id="UP000681967">
    <property type="component" value="Unassembled WGS sequence"/>
</dbReference>
<dbReference type="EMBL" id="CAJOBH010002078">
    <property type="protein sequence ID" value="CAF3888770.1"/>
    <property type="molecule type" value="Genomic_DNA"/>
</dbReference>
<dbReference type="EMBL" id="CAJOBI010005832">
    <property type="protein sequence ID" value="CAF4043719.1"/>
    <property type="molecule type" value="Genomic_DNA"/>
</dbReference>
<keyword evidence="1" id="KW-0808">Transferase</keyword>
<comment type="caution">
    <text evidence="4">The sequence shown here is derived from an EMBL/GenBank/DDBJ whole genome shotgun (WGS) entry which is preliminary data.</text>
</comment>
<dbReference type="EMBL" id="CAJNRE010012455">
    <property type="protein sequence ID" value="CAF2110366.1"/>
    <property type="molecule type" value="Genomic_DNA"/>
</dbReference>
<dbReference type="Proteomes" id="UP000663855">
    <property type="component" value="Unassembled WGS sequence"/>
</dbReference>
<dbReference type="GO" id="GO:0044550">
    <property type="term" value="P:secondary metabolite biosynthetic process"/>
    <property type="evidence" value="ECO:0007669"/>
    <property type="project" value="TreeGrafter"/>
</dbReference>
<evidence type="ECO:0000313" key="4">
    <source>
        <dbReference type="EMBL" id="CAF2110366.1"/>
    </source>
</evidence>
<dbReference type="Pfam" id="PF02458">
    <property type="entry name" value="Transferase"/>
    <property type="match status" value="1"/>
</dbReference>
<gene>
    <name evidence="5" type="ORF">BYL167_LOCUS7840</name>
    <name evidence="3" type="ORF">CJN711_LOCUS37199</name>
    <name evidence="2" type="ORF">KQP761_LOCUS21191</name>
    <name evidence="4" type="ORF">MBJ925_LOCUS24041</name>
    <name evidence="6" type="ORF">SMN809_LOCUS14259</name>
</gene>
<reference evidence="4" key="1">
    <citation type="submission" date="2021-02" db="EMBL/GenBank/DDBJ databases">
        <authorList>
            <person name="Nowell W R."/>
        </authorList>
    </citation>
    <scope>NUCLEOTIDE SEQUENCE</scope>
</reference>
<evidence type="ECO:0000313" key="2">
    <source>
        <dbReference type="EMBL" id="CAF1591014.1"/>
    </source>
</evidence>
<organism evidence="4 7">
    <name type="scientific">Rotaria magnacalcarata</name>
    <dbReference type="NCBI Taxonomy" id="392030"/>
    <lineage>
        <taxon>Eukaryota</taxon>
        <taxon>Metazoa</taxon>
        <taxon>Spiralia</taxon>
        <taxon>Gnathifera</taxon>
        <taxon>Rotifera</taxon>
        <taxon>Eurotatoria</taxon>
        <taxon>Bdelloidea</taxon>
        <taxon>Philodinida</taxon>
        <taxon>Philodinidae</taxon>
        <taxon>Rotaria</taxon>
    </lineage>
</organism>
<evidence type="ECO:0000313" key="7">
    <source>
        <dbReference type="Proteomes" id="UP000663824"/>
    </source>
</evidence>
<evidence type="ECO:0000256" key="1">
    <source>
        <dbReference type="ARBA" id="ARBA00022679"/>
    </source>
</evidence>
<name>A0A816U799_9BILA</name>
<evidence type="ECO:0000313" key="5">
    <source>
        <dbReference type="EMBL" id="CAF3888770.1"/>
    </source>
</evidence>
<proteinExistence type="predicted"/>
<dbReference type="OrthoDB" id="1862401at2759"/>
<dbReference type="InterPro" id="IPR050317">
    <property type="entry name" value="Plant_Fungal_Acyltransferase"/>
</dbReference>
<dbReference type="PANTHER" id="PTHR31642">
    <property type="entry name" value="TRICHOTHECENE 3-O-ACETYLTRANSFERASE"/>
    <property type="match status" value="1"/>
</dbReference>
<protein>
    <submittedName>
        <fullName evidence="4">Uncharacterized protein</fullName>
    </submittedName>
</protein>
<dbReference type="Proteomes" id="UP000663834">
    <property type="component" value="Unassembled WGS sequence"/>
</dbReference>
<sequence>MHQSDSLTMENMVTSFVSPSPPTGNGRHIELAGIDLWLDARIDNIFVYPCSLNLDRFKEVLSHTLSRWPLVAGHLLLLDNDRYFIEMVDHAIPISIVNNHSLSQWPFDSTVVVENGYSSMKSYFNFVQNQKLLDNSPYEPLLRIKITHIIQSDQWVIGISWAHVLGDAISCLHFLNTLSRLYQRLEPCIPDPIFERRLWQEREAVSSFLPLMNLFEDAVPKERLSNNIVNNLDNYSQINLRFSGEQLTQLHTLVNETSVTIHDVLIAYIIVLLNTFCLDNTDECIKHTSTIVNYRGVYESIAPPSLVANAVFRMLSEDFDDPRSLSNVAQTIRRSIHRSREIEFLEPYLATADSLMRRNVREKRQCRMTHYGNEMVINSNMKYDWADAVDFGCRNQCRFYATWTGPYYMRVFRLNPIQNGHDWIERDRKGVEVAFLIEKSKKIRLITAWQRDLDEKFAQWKSLKN</sequence>
<accession>A0A816U799</accession>
<dbReference type="AlphaFoldDB" id="A0A816U799"/>
<dbReference type="Gene3D" id="3.30.559.10">
    <property type="entry name" value="Chloramphenicol acetyltransferase-like domain"/>
    <property type="match status" value="2"/>
</dbReference>
<dbReference type="EMBL" id="CAJNOV010018034">
    <property type="protein sequence ID" value="CAF1615923.1"/>
    <property type="molecule type" value="Genomic_DNA"/>
</dbReference>
<dbReference type="PANTHER" id="PTHR31642:SF310">
    <property type="entry name" value="FATTY ALCOHOL:CAFFEOYL-COA ACYLTRANSFERASE"/>
    <property type="match status" value="1"/>
</dbReference>
<evidence type="ECO:0000313" key="6">
    <source>
        <dbReference type="EMBL" id="CAF4043719.1"/>
    </source>
</evidence>
<dbReference type="SUPFAM" id="SSF52777">
    <property type="entry name" value="CoA-dependent acyltransferases"/>
    <property type="match status" value="1"/>
</dbReference>
<dbReference type="Proteomes" id="UP000663824">
    <property type="component" value="Unassembled WGS sequence"/>
</dbReference>
<dbReference type="EMBL" id="CAJNOW010010963">
    <property type="protein sequence ID" value="CAF1591014.1"/>
    <property type="molecule type" value="Genomic_DNA"/>
</dbReference>